<evidence type="ECO:0000256" key="5">
    <source>
        <dbReference type="ARBA" id="ARBA00023163"/>
    </source>
</evidence>
<dbReference type="STRING" id="1392247.A0A3N4KMK0"/>
<dbReference type="GO" id="GO:0035267">
    <property type="term" value="C:NuA4 histone acetyltransferase complex"/>
    <property type="evidence" value="ECO:0007669"/>
    <property type="project" value="TreeGrafter"/>
</dbReference>
<dbReference type="PANTHER" id="PTHR13581">
    <property type="entry name" value="MRG-BINDING PROTEIN"/>
    <property type="match status" value="1"/>
</dbReference>
<proteinExistence type="inferred from homology"/>
<dbReference type="GO" id="GO:0005634">
    <property type="term" value="C:nucleus"/>
    <property type="evidence" value="ECO:0007669"/>
    <property type="project" value="UniProtKB-SubCell"/>
</dbReference>
<comment type="function">
    <text evidence="7">Component of the NuA4 histone acetyltransferase complex which is involved in transcriptional activation of selected genes principally by acetylation of nucleosomal histone H4 and H2A. The NuA4 complex is also involved in DNA repair.</text>
</comment>
<evidence type="ECO:0000256" key="1">
    <source>
        <dbReference type="ARBA" id="ARBA00004123"/>
    </source>
</evidence>
<feature type="compositionally biased region" description="Polar residues" evidence="8">
    <location>
        <begin position="159"/>
        <end position="170"/>
    </location>
</feature>
<dbReference type="InterPro" id="IPR012423">
    <property type="entry name" value="Eaf7/MRGBP"/>
</dbReference>
<feature type="compositionally biased region" description="Acidic residues" evidence="8">
    <location>
        <begin position="245"/>
        <end position="273"/>
    </location>
</feature>
<feature type="compositionally biased region" description="Basic and acidic residues" evidence="8">
    <location>
        <begin position="289"/>
        <end position="298"/>
    </location>
</feature>
<evidence type="ECO:0000256" key="6">
    <source>
        <dbReference type="ARBA" id="ARBA00023242"/>
    </source>
</evidence>
<protein>
    <submittedName>
        <fullName evidence="9">CT20-domain-containing protein</fullName>
    </submittedName>
</protein>
<dbReference type="PANTHER" id="PTHR13581:SF5">
    <property type="entry name" value="MRG_MORF4L-BINDING PROTEIN"/>
    <property type="match status" value="1"/>
</dbReference>
<name>A0A3N4KMK0_9PEZI</name>
<dbReference type="InParanoid" id="A0A3N4KMK0"/>
<dbReference type="Proteomes" id="UP000277580">
    <property type="component" value="Unassembled WGS sequence"/>
</dbReference>
<comment type="similarity">
    <text evidence="2">Belongs to the EAF7 family.</text>
</comment>
<feature type="region of interest" description="Disordered" evidence="8">
    <location>
        <begin position="1"/>
        <end position="23"/>
    </location>
</feature>
<dbReference type="AlphaFoldDB" id="A0A3N4KMK0"/>
<feature type="compositionally biased region" description="Basic residues" evidence="8">
    <location>
        <begin position="189"/>
        <end position="221"/>
    </location>
</feature>
<dbReference type="GO" id="GO:0006357">
    <property type="term" value="P:regulation of transcription by RNA polymerase II"/>
    <property type="evidence" value="ECO:0007669"/>
    <property type="project" value="TreeGrafter"/>
</dbReference>
<dbReference type="Pfam" id="PF07904">
    <property type="entry name" value="Eaf7"/>
    <property type="match status" value="1"/>
</dbReference>
<keyword evidence="3" id="KW-0156">Chromatin regulator</keyword>
<evidence type="ECO:0000313" key="9">
    <source>
        <dbReference type="EMBL" id="RPB11720.1"/>
    </source>
</evidence>
<keyword evidence="4" id="KW-0805">Transcription regulation</keyword>
<feature type="region of interest" description="Disordered" evidence="8">
    <location>
        <begin position="137"/>
        <end position="298"/>
    </location>
</feature>
<keyword evidence="6" id="KW-0539">Nucleus</keyword>
<accession>A0A3N4KMK0</accession>
<gene>
    <name evidence="9" type="ORF">P167DRAFT_559055</name>
</gene>
<dbReference type="OrthoDB" id="5595141at2759"/>
<keyword evidence="5" id="KW-0804">Transcription</keyword>
<evidence type="ECO:0000256" key="3">
    <source>
        <dbReference type="ARBA" id="ARBA00022853"/>
    </source>
</evidence>
<keyword evidence="10" id="KW-1185">Reference proteome</keyword>
<comment type="subcellular location">
    <subcellularLocation>
        <location evidence="1">Nucleus</location>
    </subcellularLocation>
</comment>
<dbReference type="GO" id="GO:0006325">
    <property type="term" value="P:chromatin organization"/>
    <property type="evidence" value="ECO:0007669"/>
    <property type="project" value="UniProtKB-KW"/>
</dbReference>
<evidence type="ECO:0000256" key="2">
    <source>
        <dbReference type="ARBA" id="ARBA00007117"/>
    </source>
</evidence>
<evidence type="ECO:0000256" key="4">
    <source>
        <dbReference type="ARBA" id="ARBA00023015"/>
    </source>
</evidence>
<dbReference type="EMBL" id="ML119133">
    <property type="protein sequence ID" value="RPB11720.1"/>
    <property type="molecule type" value="Genomic_DNA"/>
</dbReference>
<organism evidence="9 10">
    <name type="scientific">Morchella conica CCBAS932</name>
    <dbReference type="NCBI Taxonomy" id="1392247"/>
    <lineage>
        <taxon>Eukaryota</taxon>
        <taxon>Fungi</taxon>
        <taxon>Dikarya</taxon>
        <taxon>Ascomycota</taxon>
        <taxon>Pezizomycotina</taxon>
        <taxon>Pezizomycetes</taxon>
        <taxon>Pezizales</taxon>
        <taxon>Morchellaceae</taxon>
        <taxon>Morchella</taxon>
    </lineage>
</organism>
<reference evidence="9 10" key="1">
    <citation type="journal article" date="2018" name="Nat. Ecol. Evol.">
        <title>Pezizomycetes genomes reveal the molecular basis of ectomycorrhizal truffle lifestyle.</title>
        <authorList>
            <person name="Murat C."/>
            <person name="Payen T."/>
            <person name="Noel B."/>
            <person name="Kuo A."/>
            <person name="Morin E."/>
            <person name="Chen J."/>
            <person name="Kohler A."/>
            <person name="Krizsan K."/>
            <person name="Balestrini R."/>
            <person name="Da Silva C."/>
            <person name="Montanini B."/>
            <person name="Hainaut M."/>
            <person name="Levati E."/>
            <person name="Barry K.W."/>
            <person name="Belfiori B."/>
            <person name="Cichocki N."/>
            <person name="Clum A."/>
            <person name="Dockter R.B."/>
            <person name="Fauchery L."/>
            <person name="Guy J."/>
            <person name="Iotti M."/>
            <person name="Le Tacon F."/>
            <person name="Lindquist E.A."/>
            <person name="Lipzen A."/>
            <person name="Malagnac F."/>
            <person name="Mello A."/>
            <person name="Molinier V."/>
            <person name="Miyauchi S."/>
            <person name="Poulain J."/>
            <person name="Riccioni C."/>
            <person name="Rubini A."/>
            <person name="Sitrit Y."/>
            <person name="Splivallo R."/>
            <person name="Traeger S."/>
            <person name="Wang M."/>
            <person name="Zifcakova L."/>
            <person name="Wipf D."/>
            <person name="Zambonelli A."/>
            <person name="Paolocci F."/>
            <person name="Nowrousian M."/>
            <person name="Ottonello S."/>
            <person name="Baldrian P."/>
            <person name="Spatafora J.W."/>
            <person name="Henrissat B."/>
            <person name="Nagy L.G."/>
            <person name="Aury J.M."/>
            <person name="Wincker P."/>
            <person name="Grigoriev I.V."/>
            <person name="Bonfante P."/>
            <person name="Martin F.M."/>
        </authorList>
    </citation>
    <scope>NUCLEOTIDE SEQUENCE [LARGE SCALE GENOMIC DNA]</scope>
    <source>
        <strain evidence="9 10">CCBAS932</strain>
    </source>
</reference>
<evidence type="ECO:0000256" key="7">
    <source>
        <dbReference type="ARBA" id="ARBA00025178"/>
    </source>
</evidence>
<sequence length="298" mass="32410">MPPKKKTKAPNRAADADSPAPEPVIFDGWTDEQETTLFKAISVYRLKPAGMHKHFRIIGISELMKNHGVSDIHTGVEGIWRKLQSLYNLEGLDEREDLEEDGSPDPGVEFTLPDEDFGTLMHARRLDPNSADSPVRLSTFTFTPAPRGKKGRVMRSVSADGSRTARTSSIIADDTEDELSLKSASPVPRKTKIVSTRGRKLGFGKGRGRGLKKMASPRRKPPATPKPAEESAEEESESSSTHDASDDELSEVPDEDDDDVAEAESDGEAESEGGESTTAAESPAPTRGGDVRRSTRKK</sequence>
<evidence type="ECO:0000256" key="8">
    <source>
        <dbReference type="SAM" id="MobiDB-lite"/>
    </source>
</evidence>
<evidence type="ECO:0000313" key="10">
    <source>
        <dbReference type="Proteomes" id="UP000277580"/>
    </source>
</evidence>